<evidence type="ECO:0000256" key="4">
    <source>
        <dbReference type="ARBA" id="ARBA00023004"/>
    </source>
</evidence>
<dbReference type="CDD" id="cd01335">
    <property type="entry name" value="Radical_SAM"/>
    <property type="match status" value="1"/>
</dbReference>
<dbReference type="NCBIfam" id="TIGR02495">
    <property type="entry name" value="NrdG2"/>
    <property type="match status" value="1"/>
</dbReference>
<feature type="domain" description="Radical SAM core" evidence="6">
    <location>
        <begin position="13"/>
        <end position="222"/>
    </location>
</feature>
<dbReference type="InterPro" id="IPR012840">
    <property type="entry name" value="NrdG2"/>
</dbReference>
<comment type="cofactor">
    <cofactor evidence="1">
        <name>[4Fe-4S] cluster</name>
        <dbReference type="ChEBI" id="CHEBI:49883"/>
    </cofactor>
</comment>
<dbReference type="GO" id="GO:0046872">
    <property type="term" value="F:metal ion binding"/>
    <property type="evidence" value="ECO:0007669"/>
    <property type="project" value="UniProtKB-KW"/>
</dbReference>
<dbReference type="PROSITE" id="PS51918">
    <property type="entry name" value="RADICAL_SAM"/>
    <property type="match status" value="1"/>
</dbReference>
<dbReference type="SFLD" id="SFLDG01094">
    <property type="entry name" value="Uncharacterised_Radical_SAM_Su"/>
    <property type="match status" value="1"/>
</dbReference>
<dbReference type="KEGG" id="dol:Dole_2569"/>
<dbReference type="Proteomes" id="UP000008561">
    <property type="component" value="Chromosome"/>
</dbReference>
<dbReference type="EMBL" id="CP000859">
    <property type="protein sequence ID" value="ABW68372.1"/>
    <property type="molecule type" value="Genomic_DNA"/>
</dbReference>
<dbReference type="OrthoDB" id="9782387at2"/>
<gene>
    <name evidence="7" type="ordered locus">Dole_2569</name>
</gene>
<dbReference type="STRING" id="96561.Dole_2569"/>
<keyword evidence="5" id="KW-0411">Iron-sulfur</keyword>
<dbReference type="InterPro" id="IPR013785">
    <property type="entry name" value="Aldolase_TIM"/>
</dbReference>
<organism evidence="7 8">
    <name type="scientific">Desulfosudis oleivorans (strain DSM 6200 / JCM 39069 / Hxd3)</name>
    <name type="common">Desulfococcus oleovorans</name>
    <dbReference type="NCBI Taxonomy" id="96561"/>
    <lineage>
        <taxon>Bacteria</taxon>
        <taxon>Pseudomonadati</taxon>
        <taxon>Thermodesulfobacteriota</taxon>
        <taxon>Desulfobacteria</taxon>
        <taxon>Desulfobacterales</taxon>
        <taxon>Desulfosudaceae</taxon>
        <taxon>Desulfosudis</taxon>
    </lineage>
</organism>
<dbReference type="HOGENOM" id="CLU_078147_2_1_7"/>
<dbReference type="GO" id="GO:0003824">
    <property type="term" value="F:catalytic activity"/>
    <property type="evidence" value="ECO:0007669"/>
    <property type="project" value="InterPro"/>
</dbReference>
<dbReference type="AlphaFoldDB" id="A8ZWP1"/>
<dbReference type="InterPro" id="IPR050377">
    <property type="entry name" value="Radical_SAM_PqqE_MftC-like"/>
</dbReference>
<evidence type="ECO:0000256" key="3">
    <source>
        <dbReference type="ARBA" id="ARBA00022723"/>
    </source>
</evidence>
<dbReference type="PANTHER" id="PTHR11228:SF27">
    <property type="entry name" value="GLYCYL-RADICAL ENZYME ACTIVATING ENZYME MJ1227-RELATED"/>
    <property type="match status" value="1"/>
</dbReference>
<dbReference type="eggNOG" id="COG1180">
    <property type="taxonomic scope" value="Bacteria"/>
</dbReference>
<evidence type="ECO:0000256" key="5">
    <source>
        <dbReference type="ARBA" id="ARBA00023014"/>
    </source>
</evidence>
<proteinExistence type="predicted"/>
<keyword evidence="2" id="KW-0949">S-adenosyl-L-methionine</keyword>
<evidence type="ECO:0000313" key="7">
    <source>
        <dbReference type="EMBL" id="ABW68372.1"/>
    </source>
</evidence>
<evidence type="ECO:0000256" key="2">
    <source>
        <dbReference type="ARBA" id="ARBA00022691"/>
    </source>
</evidence>
<dbReference type="InterPro" id="IPR007197">
    <property type="entry name" value="rSAM"/>
</dbReference>
<dbReference type="SFLD" id="SFLDS00029">
    <property type="entry name" value="Radical_SAM"/>
    <property type="match status" value="1"/>
</dbReference>
<dbReference type="RefSeq" id="WP_012175984.1">
    <property type="nucleotide sequence ID" value="NC_009943.1"/>
</dbReference>
<dbReference type="GO" id="GO:0051536">
    <property type="term" value="F:iron-sulfur cluster binding"/>
    <property type="evidence" value="ECO:0007669"/>
    <property type="project" value="UniProtKB-KW"/>
</dbReference>
<keyword evidence="3" id="KW-0479">Metal-binding</keyword>
<keyword evidence="8" id="KW-1185">Reference proteome</keyword>
<evidence type="ECO:0000256" key="1">
    <source>
        <dbReference type="ARBA" id="ARBA00001966"/>
    </source>
</evidence>
<reference evidence="7 8" key="1">
    <citation type="submission" date="2007-10" db="EMBL/GenBank/DDBJ databases">
        <title>Complete sequence of Desulfococcus oleovorans Hxd3.</title>
        <authorList>
            <consortium name="US DOE Joint Genome Institute"/>
            <person name="Copeland A."/>
            <person name="Lucas S."/>
            <person name="Lapidus A."/>
            <person name="Barry K."/>
            <person name="Glavina del Rio T."/>
            <person name="Dalin E."/>
            <person name="Tice H."/>
            <person name="Pitluck S."/>
            <person name="Kiss H."/>
            <person name="Brettin T."/>
            <person name="Bruce D."/>
            <person name="Detter J.C."/>
            <person name="Han C."/>
            <person name="Schmutz J."/>
            <person name="Larimer F."/>
            <person name="Land M."/>
            <person name="Hauser L."/>
            <person name="Kyrpides N."/>
            <person name="Kim E."/>
            <person name="Wawrik B."/>
            <person name="Richardson P."/>
        </authorList>
    </citation>
    <scope>NUCLEOTIDE SEQUENCE [LARGE SCALE GENOMIC DNA]</scope>
    <source>
        <strain evidence="8">DSM 6200 / JCM 39069 / Hxd3</strain>
    </source>
</reference>
<evidence type="ECO:0000259" key="6">
    <source>
        <dbReference type="PROSITE" id="PS51918"/>
    </source>
</evidence>
<dbReference type="SFLD" id="SFLDG01067">
    <property type="entry name" value="SPASM/twitch_domain_containing"/>
    <property type="match status" value="1"/>
</dbReference>
<name>A8ZWP1_DESOH</name>
<dbReference type="PANTHER" id="PTHR11228">
    <property type="entry name" value="RADICAL SAM DOMAIN PROTEIN"/>
    <property type="match status" value="1"/>
</dbReference>
<keyword evidence="4" id="KW-0408">Iron</keyword>
<sequence>MRIGGLQKISAIDYPGRVGCVVFTVGCNYHCPYCHNPDLVRPKGPDFMSEADFFAFLSERTHFLDGVSITGGEPCLQPDLADFCAKIKEMGFLVKLDTNGSLPGVTAGLIKKHLVDYIAMDVKTAPERYEPLAGPGLSPDTLVQSIDLIKNSGLPCEFRTTCVRPFVDEAAVHRIADLVAGAPLYVLQHCGKERMLDPEFFDQDPVIGAEEMERFKNIAQNRVERCIIR</sequence>
<accession>A8ZWP1</accession>
<protein>
    <submittedName>
        <fullName evidence="7">Anaerobic ribonucleoside-triphosphate reductase activating protein</fullName>
    </submittedName>
</protein>
<dbReference type="Pfam" id="PF04055">
    <property type="entry name" value="Radical_SAM"/>
    <property type="match status" value="1"/>
</dbReference>
<evidence type="ECO:0000313" key="8">
    <source>
        <dbReference type="Proteomes" id="UP000008561"/>
    </source>
</evidence>
<dbReference type="Gene3D" id="3.20.20.70">
    <property type="entry name" value="Aldolase class I"/>
    <property type="match status" value="1"/>
</dbReference>
<dbReference type="SUPFAM" id="SSF102114">
    <property type="entry name" value="Radical SAM enzymes"/>
    <property type="match status" value="1"/>
</dbReference>
<dbReference type="InterPro" id="IPR058240">
    <property type="entry name" value="rSAM_sf"/>
</dbReference>